<dbReference type="AlphaFoldDB" id="A0A0C2RPI4"/>
<comment type="caution">
    <text evidence="4">The sequence shown here is derived from an EMBL/GenBank/DDBJ whole genome shotgun (WGS) entry which is preliminary data.</text>
</comment>
<dbReference type="InterPro" id="IPR049488">
    <property type="entry name" value="TM_1030-like_C"/>
</dbReference>
<proteinExistence type="predicted"/>
<dbReference type="Proteomes" id="UP000031938">
    <property type="component" value="Unassembled WGS sequence"/>
</dbReference>
<evidence type="ECO:0000256" key="1">
    <source>
        <dbReference type="ARBA" id="ARBA00023125"/>
    </source>
</evidence>
<name>A0A0C2RPI4_9BACL</name>
<keyword evidence="1 2" id="KW-0238">DNA-binding</keyword>
<dbReference type="InterPro" id="IPR050624">
    <property type="entry name" value="HTH-type_Tx_Regulator"/>
</dbReference>
<evidence type="ECO:0000313" key="5">
    <source>
        <dbReference type="Proteomes" id="UP000031938"/>
    </source>
</evidence>
<dbReference type="Pfam" id="PF00440">
    <property type="entry name" value="TetR_N"/>
    <property type="match status" value="1"/>
</dbReference>
<dbReference type="STRING" id="889306.KP78_05550"/>
<dbReference type="OrthoDB" id="509229at2"/>
<sequence length="187" mass="21437">MTKQKLKDAALTLFAAQGYEGTSIAQIVKEVEIRKSSFYAHFESKAALFLAVYKDAVAKELERISGFAAANSSEKPMDQLREIFMVLTDPASGGKETHFLHRILFYPPVELKMEMQSLFTSMEDRSSEYLQQLLKQCVQGNDRKIDEYVAAFYAFVDGLSIEAHLYDEPEHLVRRQAVWHVYQRSLN</sequence>
<dbReference type="Gene3D" id="1.10.10.60">
    <property type="entry name" value="Homeodomain-like"/>
    <property type="match status" value="1"/>
</dbReference>
<dbReference type="EMBL" id="JXRP01000006">
    <property type="protein sequence ID" value="KIL52185.1"/>
    <property type="molecule type" value="Genomic_DNA"/>
</dbReference>
<dbReference type="PROSITE" id="PS50977">
    <property type="entry name" value="HTH_TETR_2"/>
    <property type="match status" value="1"/>
</dbReference>
<accession>A0A0C2RPI4</accession>
<dbReference type="InterPro" id="IPR001647">
    <property type="entry name" value="HTH_TetR"/>
</dbReference>
<dbReference type="PRINTS" id="PR00455">
    <property type="entry name" value="HTHTETR"/>
</dbReference>
<dbReference type="Pfam" id="PF21256">
    <property type="entry name" value="TetR_C_5-like"/>
    <property type="match status" value="1"/>
</dbReference>
<evidence type="ECO:0000259" key="3">
    <source>
        <dbReference type="PROSITE" id="PS50977"/>
    </source>
</evidence>
<dbReference type="InterPro" id="IPR009057">
    <property type="entry name" value="Homeodomain-like_sf"/>
</dbReference>
<feature type="DNA-binding region" description="H-T-H motif" evidence="2">
    <location>
        <begin position="23"/>
        <end position="42"/>
    </location>
</feature>
<reference evidence="4 5" key="1">
    <citation type="submission" date="2015-01" db="EMBL/GenBank/DDBJ databases">
        <title>Genome sequencing of Jeotgalibacillus soli.</title>
        <authorList>
            <person name="Goh K.M."/>
            <person name="Chan K.-G."/>
            <person name="Yaakop A.S."/>
            <person name="Ee R."/>
            <person name="Gan H.M."/>
            <person name="Chan C.S."/>
        </authorList>
    </citation>
    <scope>NUCLEOTIDE SEQUENCE [LARGE SCALE GENOMIC DNA]</scope>
    <source>
        <strain evidence="4 5">P9</strain>
    </source>
</reference>
<dbReference type="PANTHER" id="PTHR43479">
    <property type="entry name" value="ACREF/ENVCD OPERON REPRESSOR-RELATED"/>
    <property type="match status" value="1"/>
</dbReference>
<protein>
    <recommendedName>
        <fullName evidence="3">HTH tetR-type domain-containing protein</fullName>
    </recommendedName>
</protein>
<feature type="domain" description="HTH tetR-type" evidence="3">
    <location>
        <begin position="1"/>
        <end position="60"/>
    </location>
</feature>
<dbReference type="Gene3D" id="1.10.357.10">
    <property type="entry name" value="Tetracycline Repressor, domain 2"/>
    <property type="match status" value="1"/>
</dbReference>
<organism evidence="4 5">
    <name type="scientific">Jeotgalibacillus soli</name>
    <dbReference type="NCBI Taxonomy" id="889306"/>
    <lineage>
        <taxon>Bacteria</taxon>
        <taxon>Bacillati</taxon>
        <taxon>Bacillota</taxon>
        <taxon>Bacilli</taxon>
        <taxon>Bacillales</taxon>
        <taxon>Caryophanaceae</taxon>
        <taxon>Jeotgalibacillus</taxon>
    </lineage>
</organism>
<dbReference type="GO" id="GO:0003677">
    <property type="term" value="F:DNA binding"/>
    <property type="evidence" value="ECO:0007669"/>
    <property type="project" value="UniProtKB-UniRule"/>
</dbReference>
<dbReference type="RefSeq" id="WP_041085996.1">
    <property type="nucleotide sequence ID" value="NZ_JXRP01000006.1"/>
</dbReference>
<dbReference type="PANTHER" id="PTHR43479:SF11">
    <property type="entry name" value="ACREF_ENVCD OPERON REPRESSOR-RELATED"/>
    <property type="match status" value="1"/>
</dbReference>
<dbReference type="PATRIC" id="fig|889306.3.peg.554"/>
<evidence type="ECO:0000313" key="4">
    <source>
        <dbReference type="EMBL" id="KIL52185.1"/>
    </source>
</evidence>
<dbReference type="SUPFAM" id="SSF46689">
    <property type="entry name" value="Homeodomain-like"/>
    <property type="match status" value="1"/>
</dbReference>
<gene>
    <name evidence="4" type="ORF">KP78_05550</name>
</gene>
<evidence type="ECO:0000256" key="2">
    <source>
        <dbReference type="PROSITE-ProRule" id="PRU00335"/>
    </source>
</evidence>
<keyword evidence="5" id="KW-1185">Reference proteome</keyword>